<gene>
    <name evidence="2" type="ORF">H9742_03770</name>
</gene>
<dbReference type="SUPFAM" id="SSF56024">
    <property type="entry name" value="Phospholipase D/nuclease"/>
    <property type="match status" value="2"/>
</dbReference>
<dbReference type="CDD" id="cd09113">
    <property type="entry name" value="PLDc_ymdC_like_2"/>
    <property type="match status" value="1"/>
</dbReference>
<proteinExistence type="predicted"/>
<evidence type="ECO:0000313" key="3">
    <source>
        <dbReference type="Proteomes" id="UP000824265"/>
    </source>
</evidence>
<feature type="domain" description="PLD phosphodiesterase" evidence="1">
    <location>
        <begin position="152"/>
        <end position="174"/>
    </location>
</feature>
<protein>
    <submittedName>
        <fullName evidence="2">Phospholipase D family protein</fullName>
    </submittedName>
</protein>
<dbReference type="PANTHER" id="PTHR21248:SF12">
    <property type="entry name" value="CARDIOLIPIN SYNTHASE C"/>
    <property type="match status" value="1"/>
</dbReference>
<accession>A0A9D1UAH5</accession>
<dbReference type="PROSITE" id="PS50035">
    <property type="entry name" value="PLD"/>
    <property type="match status" value="1"/>
</dbReference>
<dbReference type="SMART" id="SM00155">
    <property type="entry name" value="PLDc"/>
    <property type="match status" value="2"/>
</dbReference>
<dbReference type="Pfam" id="PF13091">
    <property type="entry name" value="PLDc_2"/>
    <property type="match status" value="2"/>
</dbReference>
<dbReference type="Proteomes" id="UP000824265">
    <property type="component" value="Unassembled WGS sequence"/>
</dbReference>
<dbReference type="GO" id="GO:0030572">
    <property type="term" value="F:phosphatidyltransferase activity"/>
    <property type="evidence" value="ECO:0007669"/>
    <property type="project" value="UniProtKB-ARBA"/>
</dbReference>
<dbReference type="AlphaFoldDB" id="A0A9D1UAH5"/>
<dbReference type="PROSITE" id="PS51257">
    <property type="entry name" value="PROKAR_LIPOPROTEIN"/>
    <property type="match status" value="1"/>
</dbReference>
<organism evidence="2 3">
    <name type="scientific">Candidatus Acetatifactor stercoripullorum</name>
    <dbReference type="NCBI Taxonomy" id="2838414"/>
    <lineage>
        <taxon>Bacteria</taxon>
        <taxon>Bacillati</taxon>
        <taxon>Bacillota</taxon>
        <taxon>Clostridia</taxon>
        <taxon>Lachnospirales</taxon>
        <taxon>Lachnospiraceae</taxon>
        <taxon>Acetatifactor</taxon>
    </lineage>
</organism>
<dbReference type="Gene3D" id="3.30.870.10">
    <property type="entry name" value="Endonuclease Chain A"/>
    <property type="match status" value="2"/>
</dbReference>
<dbReference type="EMBL" id="DXGH01000020">
    <property type="protein sequence ID" value="HIW80637.1"/>
    <property type="molecule type" value="Genomic_DNA"/>
</dbReference>
<dbReference type="GO" id="GO:0032049">
    <property type="term" value="P:cardiolipin biosynthetic process"/>
    <property type="evidence" value="ECO:0007669"/>
    <property type="project" value="UniProtKB-ARBA"/>
</dbReference>
<dbReference type="InterPro" id="IPR001736">
    <property type="entry name" value="PLipase_D/transphosphatidylase"/>
</dbReference>
<name>A0A9D1UAH5_9FIRM</name>
<dbReference type="PANTHER" id="PTHR21248">
    <property type="entry name" value="CARDIOLIPIN SYNTHASE"/>
    <property type="match status" value="1"/>
</dbReference>
<reference evidence="2" key="1">
    <citation type="journal article" date="2021" name="PeerJ">
        <title>Extensive microbial diversity within the chicken gut microbiome revealed by metagenomics and culture.</title>
        <authorList>
            <person name="Gilroy R."/>
            <person name="Ravi A."/>
            <person name="Getino M."/>
            <person name="Pursley I."/>
            <person name="Horton D.L."/>
            <person name="Alikhan N.F."/>
            <person name="Baker D."/>
            <person name="Gharbi K."/>
            <person name="Hall N."/>
            <person name="Watson M."/>
            <person name="Adriaenssens E.M."/>
            <person name="Foster-Nyarko E."/>
            <person name="Jarju S."/>
            <person name="Secka A."/>
            <person name="Antonio M."/>
            <person name="Oren A."/>
            <person name="Chaudhuri R.R."/>
            <person name="La Ragione R."/>
            <person name="Hildebrand F."/>
            <person name="Pallen M.J."/>
        </authorList>
    </citation>
    <scope>NUCLEOTIDE SEQUENCE</scope>
    <source>
        <strain evidence="2">CHK195-6426</strain>
    </source>
</reference>
<reference evidence="2" key="2">
    <citation type="submission" date="2021-04" db="EMBL/GenBank/DDBJ databases">
        <authorList>
            <person name="Gilroy R."/>
        </authorList>
    </citation>
    <scope>NUCLEOTIDE SEQUENCE</scope>
    <source>
        <strain evidence="2">CHK195-6426</strain>
    </source>
</reference>
<comment type="caution">
    <text evidence="2">The sequence shown here is derived from an EMBL/GenBank/DDBJ whole genome shotgun (WGS) entry which is preliminary data.</text>
</comment>
<evidence type="ECO:0000259" key="1">
    <source>
        <dbReference type="PROSITE" id="PS50035"/>
    </source>
</evidence>
<dbReference type="InterPro" id="IPR025202">
    <property type="entry name" value="PLD-like_dom"/>
</dbReference>
<evidence type="ECO:0000313" key="2">
    <source>
        <dbReference type="EMBL" id="HIW80637.1"/>
    </source>
</evidence>
<sequence length="466" mass="52344">MKGIVIGILAAAAFALYVAAACIPFYTQPQLSKEQEAQIRAEDFYGEAYQGERAGILSENGEALEERVRLIANAKERIILSAFDMMSDNSGKILMAALLDAAERGVKVEVLMDGFPYFAHAWGNPYFLALAGAENVEFRVYNPVNLLKPWKLMARMHDKYLIADEDVYILGGRNCYDYFLGDHDGYKNYDWDVLVLTKAGASLDALISYFTSVWESGDCVTVGKSAFWSHNPSVEKAAGELAALYEEIEANHPGWLKEADYEQMTVPVRSISLVSNPVHTGVKEPVVYYTVTELLSQPGEQAFFHTPYIMCSSWMMERLSQVCEKNPNITMMTNSVANNGNPFGAADYYVHREEILETGLQVLEYDSGVSYHGKCFTVGDRLSGVGSFNWDMRSVYIDTELMLVIDGEALNRQLREAMSRYEAEAFLIRDGEGVRADGAKMQEMDKKQELRVRLLAPAAKWFRFIM</sequence>